<proteinExistence type="predicted"/>
<evidence type="ECO:0000313" key="1">
    <source>
        <dbReference type="EMBL" id="STZ69609.1"/>
    </source>
</evidence>
<dbReference type="PANTHER" id="PTHR41913:SF1">
    <property type="entry name" value="DUF1684 DOMAIN-CONTAINING PROTEIN"/>
    <property type="match status" value="1"/>
</dbReference>
<evidence type="ECO:0000313" key="2">
    <source>
        <dbReference type="Proteomes" id="UP000255024"/>
    </source>
</evidence>
<gene>
    <name evidence="1" type="ORF">NCTC11179_03119</name>
</gene>
<organism evidence="1 2">
    <name type="scientific">Myroides odoratus</name>
    <name type="common">Flavobacterium odoratum</name>
    <dbReference type="NCBI Taxonomy" id="256"/>
    <lineage>
        <taxon>Bacteria</taxon>
        <taxon>Pseudomonadati</taxon>
        <taxon>Bacteroidota</taxon>
        <taxon>Flavobacteriia</taxon>
        <taxon>Flavobacteriales</taxon>
        <taxon>Flavobacteriaceae</taxon>
        <taxon>Myroides</taxon>
    </lineage>
</organism>
<dbReference type="PANTHER" id="PTHR41913">
    <property type="entry name" value="DUF1684 DOMAIN-CONTAINING PROTEIN"/>
    <property type="match status" value="1"/>
</dbReference>
<dbReference type="InterPro" id="IPR012467">
    <property type="entry name" value="DUF1684"/>
</dbReference>
<dbReference type="EMBL" id="UGQL01000002">
    <property type="protein sequence ID" value="STZ69609.1"/>
    <property type="molecule type" value="Genomic_DNA"/>
</dbReference>
<sequence length="213" mass="24405">MLFLQPTQNNKTMKRLIMLGAVILLQYACTSSPQTETEKALLFQKSLNKEFGNKETSPLVPDALKKFVSLEFFPVNERFIIEAQFTRTPGEVPFEMPTTTERKPIYVKYGEASFTFNGKPQKLDLFQDVNLRNQKEYEKHLFLPFTDLTSGVSTYGGGRYIDLEIPEGETIILNFNLAYNPYCVYNPKFSCPIPPPQNDINAEINAGIKDYKY</sequence>
<keyword evidence="2" id="KW-1185">Reference proteome</keyword>
<dbReference type="Proteomes" id="UP000255024">
    <property type="component" value="Unassembled WGS sequence"/>
</dbReference>
<dbReference type="AlphaFoldDB" id="A0A378U2U7"/>
<dbReference type="Pfam" id="PF07920">
    <property type="entry name" value="DUF1684"/>
    <property type="match status" value="1"/>
</dbReference>
<reference evidence="1 2" key="1">
    <citation type="submission" date="2018-06" db="EMBL/GenBank/DDBJ databases">
        <authorList>
            <consortium name="Pathogen Informatics"/>
            <person name="Doyle S."/>
        </authorList>
    </citation>
    <scope>NUCLEOTIDE SEQUENCE [LARGE SCALE GENOMIC DNA]</scope>
    <source>
        <strain evidence="1 2">NCTC11179</strain>
    </source>
</reference>
<protein>
    <submittedName>
        <fullName evidence="1">Protein of uncharacterized function (DUF1684)</fullName>
    </submittedName>
</protein>
<name>A0A378U2U7_MYROD</name>
<accession>A0A378U2U7</accession>